<feature type="transmembrane region" description="Helical" evidence="5">
    <location>
        <begin position="71"/>
        <end position="91"/>
    </location>
</feature>
<reference evidence="7 8" key="1">
    <citation type="submission" date="2019-12" db="EMBL/GenBank/DDBJ databases">
        <title>Litoreibacter badius sp. nov., a novel bacteriochlorophyll a-containing bacterium in the genus Litoreibacter.</title>
        <authorList>
            <person name="Kanamuro M."/>
            <person name="Takabe Y."/>
            <person name="Mori K."/>
            <person name="Takaichi S."/>
            <person name="Hanada S."/>
        </authorList>
    </citation>
    <scope>NUCLEOTIDE SEQUENCE [LARGE SCALE GENOMIC DNA]</scope>
    <source>
        <strain evidence="7 8">K6</strain>
    </source>
</reference>
<dbReference type="RefSeq" id="WP_159805352.1">
    <property type="nucleotide sequence ID" value="NZ_BLJE01000001.1"/>
</dbReference>
<protein>
    <submittedName>
        <fullName evidence="7">Multidrug transporter</fullName>
    </submittedName>
</protein>
<gene>
    <name evidence="7" type="ORF">KIN_07920</name>
</gene>
<accession>A0A6N6JEJ8</accession>
<feature type="transmembrane region" description="Helical" evidence="5">
    <location>
        <begin position="187"/>
        <end position="207"/>
    </location>
</feature>
<keyword evidence="2 5" id="KW-0812">Transmembrane</keyword>
<dbReference type="EMBL" id="BLJE01000001">
    <property type="protein sequence ID" value="GFE63718.1"/>
    <property type="molecule type" value="Genomic_DNA"/>
</dbReference>
<feature type="transmembrane region" description="Helical" evidence="5">
    <location>
        <begin position="130"/>
        <end position="150"/>
    </location>
</feature>
<evidence type="ECO:0000256" key="2">
    <source>
        <dbReference type="ARBA" id="ARBA00022692"/>
    </source>
</evidence>
<feature type="domain" description="EamA" evidence="6">
    <location>
        <begin position="15"/>
        <end position="142"/>
    </location>
</feature>
<name>A0A6N6JEJ8_9RHOB</name>
<dbReference type="SUPFAM" id="SSF103481">
    <property type="entry name" value="Multidrug resistance efflux transporter EmrE"/>
    <property type="match status" value="2"/>
</dbReference>
<organism evidence="7 8">
    <name type="scientific">Litoreibacter roseus</name>
    <dbReference type="NCBI Taxonomy" id="2601869"/>
    <lineage>
        <taxon>Bacteria</taxon>
        <taxon>Pseudomonadati</taxon>
        <taxon>Pseudomonadota</taxon>
        <taxon>Alphaproteobacteria</taxon>
        <taxon>Rhodobacterales</taxon>
        <taxon>Roseobacteraceae</taxon>
        <taxon>Litoreibacter</taxon>
    </lineage>
</organism>
<feature type="transmembrane region" description="Helical" evidence="5">
    <location>
        <begin position="12"/>
        <end position="33"/>
    </location>
</feature>
<dbReference type="InterPro" id="IPR000620">
    <property type="entry name" value="EamA_dom"/>
</dbReference>
<feature type="transmembrane region" description="Helical" evidence="5">
    <location>
        <begin position="39"/>
        <end position="59"/>
    </location>
</feature>
<evidence type="ECO:0000259" key="6">
    <source>
        <dbReference type="Pfam" id="PF00892"/>
    </source>
</evidence>
<feature type="transmembrane region" description="Helical" evidence="5">
    <location>
        <begin position="250"/>
        <end position="270"/>
    </location>
</feature>
<feature type="transmembrane region" description="Helical" evidence="5">
    <location>
        <begin position="276"/>
        <end position="296"/>
    </location>
</feature>
<evidence type="ECO:0000256" key="3">
    <source>
        <dbReference type="ARBA" id="ARBA00022989"/>
    </source>
</evidence>
<evidence type="ECO:0000256" key="4">
    <source>
        <dbReference type="ARBA" id="ARBA00023136"/>
    </source>
</evidence>
<keyword evidence="3 5" id="KW-1133">Transmembrane helix</keyword>
<keyword evidence="4 5" id="KW-0472">Membrane</keyword>
<dbReference type="PANTHER" id="PTHR32322:SF9">
    <property type="entry name" value="AMINO-ACID METABOLITE EFFLUX PUMP-RELATED"/>
    <property type="match status" value="1"/>
</dbReference>
<comment type="caution">
    <text evidence="7">The sequence shown here is derived from an EMBL/GenBank/DDBJ whole genome shotgun (WGS) entry which is preliminary data.</text>
</comment>
<dbReference type="GO" id="GO:0016020">
    <property type="term" value="C:membrane"/>
    <property type="evidence" value="ECO:0007669"/>
    <property type="project" value="UniProtKB-SubCell"/>
</dbReference>
<dbReference type="AlphaFoldDB" id="A0A6N6JEJ8"/>
<dbReference type="Proteomes" id="UP000436822">
    <property type="component" value="Unassembled WGS sequence"/>
</dbReference>
<evidence type="ECO:0000313" key="7">
    <source>
        <dbReference type="EMBL" id="GFE63718.1"/>
    </source>
</evidence>
<feature type="transmembrane region" description="Helical" evidence="5">
    <location>
        <begin position="219"/>
        <end position="238"/>
    </location>
</feature>
<dbReference type="InterPro" id="IPR050638">
    <property type="entry name" value="AA-Vitamin_Transporters"/>
</dbReference>
<dbReference type="PANTHER" id="PTHR32322">
    <property type="entry name" value="INNER MEMBRANE TRANSPORTER"/>
    <property type="match status" value="1"/>
</dbReference>
<feature type="domain" description="EamA" evidence="6">
    <location>
        <begin position="159"/>
        <end position="290"/>
    </location>
</feature>
<evidence type="ECO:0000256" key="1">
    <source>
        <dbReference type="ARBA" id="ARBA00004141"/>
    </source>
</evidence>
<sequence>MVDQKTLSTRAWAELLLLSVIWGGSFLSIRFALDEVPVLTAVAHRVFWAMLVLWAYVLIRKMTVPRTARIWTAFLVMGLLNNAIPFSLMAWGQLHIETGLTSILNAATAIFGVIVAAAVFADERITPRRILGVVLGFLGVATAIGLENLAQFDIRSTAQLAVLAGTLSYAFAGAWARKTLSDLAPQVAAAGMLTGSTLVLIPLSVFIDGPPDFSLSVKAWGAIGYYSIIATAVAYLLYYRILSVAGSGNLMICTLLVAPIAILLGAIVLGEELQPQAYFGFALLVAGLMVLDGRIFHLMRRRPLA</sequence>
<evidence type="ECO:0000256" key="5">
    <source>
        <dbReference type="SAM" id="Phobius"/>
    </source>
</evidence>
<evidence type="ECO:0000313" key="8">
    <source>
        <dbReference type="Proteomes" id="UP000436822"/>
    </source>
</evidence>
<dbReference type="InterPro" id="IPR037185">
    <property type="entry name" value="EmrE-like"/>
</dbReference>
<feature type="transmembrane region" description="Helical" evidence="5">
    <location>
        <begin position="103"/>
        <end position="121"/>
    </location>
</feature>
<comment type="subcellular location">
    <subcellularLocation>
        <location evidence="1">Membrane</location>
        <topology evidence="1">Multi-pass membrane protein</topology>
    </subcellularLocation>
</comment>
<dbReference type="OrthoDB" id="9810556at2"/>
<proteinExistence type="predicted"/>
<keyword evidence="8" id="KW-1185">Reference proteome</keyword>
<dbReference type="Pfam" id="PF00892">
    <property type="entry name" value="EamA"/>
    <property type="match status" value="2"/>
</dbReference>
<feature type="transmembrane region" description="Helical" evidence="5">
    <location>
        <begin position="156"/>
        <end position="175"/>
    </location>
</feature>